<evidence type="ECO:0000313" key="2">
    <source>
        <dbReference type="EMBL" id="SZD70992.1"/>
    </source>
</evidence>
<reference evidence="2 3" key="1">
    <citation type="submission" date="2018-09" db="EMBL/GenBank/DDBJ databases">
        <authorList>
            <consortium name="Pathogen Informatics"/>
        </authorList>
    </citation>
    <scope>NUCLEOTIDE SEQUENCE [LARGE SCALE GENOMIC DNA]</scope>
    <source>
        <strain evidence="2 3">OH-22767</strain>
    </source>
</reference>
<dbReference type="OrthoDB" id="1492759at2"/>
<protein>
    <recommendedName>
        <fullName evidence="1">DUF5689 domain-containing protein</fullName>
    </recommendedName>
</protein>
<name>A0A383TTI4_9FLAO</name>
<keyword evidence="3" id="KW-1185">Reference proteome</keyword>
<dbReference type="AlphaFoldDB" id="A0A383TTI4"/>
<accession>A0A383TTI4</accession>
<gene>
    <name evidence="2" type="ORF">SAMEA104719789_00083</name>
</gene>
<dbReference type="Proteomes" id="UP000262142">
    <property type="component" value="Unassembled WGS sequence"/>
</dbReference>
<evidence type="ECO:0000313" key="3">
    <source>
        <dbReference type="Proteomes" id="UP000262142"/>
    </source>
</evidence>
<dbReference type="RefSeq" id="WP_133297985.1">
    <property type="nucleotide sequence ID" value="NZ_UNSC01000001.1"/>
</dbReference>
<feature type="domain" description="DUF5689" evidence="1">
    <location>
        <begin position="36"/>
        <end position="268"/>
    </location>
</feature>
<proteinExistence type="predicted"/>
<organism evidence="2 3">
    <name type="scientific">Candidatus Ornithobacterium hominis</name>
    <dbReference type="NCBI Taxonomy" id="2497989"/>
    <lineage>
        <taxon>Bacteria</taxon>
        <taxon>Pseudomonadati</taxon>
        <taxon>Bacteroidota</taxon>
        <taxon>Flavobacteriia</taxon>
        <taxon>Flavobacteriales</taxon>
        <taxon>Weeksellaceae</taxon>
        <taxon>Ornithobacterium</taxon>
    </lineage>
</organism>
<dbReference type="EMBL" id="UNSC01000001">
    <property type="protein sequence ID" value="SZD70992.1"/>
    <property type="molecule type" value="Genomic_DNA"/>
</dbReference>
<dbReference type="Pfam" id="PF18942">
    <property type="entry name" value="DUF5689"/>
    <property type="match status" value="1"/>
</dbReference>
<evidence type="ECO:0000259" key="1">
    <source>
        <dbReference type="Pfam" id="PF18942"/>
    </source>
</evidence>
<sequence>MKKFILLSLISFYFSACVQDDKFDIPNLNCQELWATNTQIDDLLKKISTDPITIKEELVIEGFVVSSDETGNFYKELIIQDQRESPTKGLKISINKANLFNDFPLGSKVIVNAKGLTLGLSNGIPTLGDGLYQKKNPGQIEANVLYNHVDKTCDKIQPIQAKSFENIKALVKKENLNQYIQLNNVYFQNGGEASFHDAKSSFATTNRYLIDSEGGKIAVRTSKYAKFSKETLPKGVGNLKAVLSAYDSNNNGLTDSEYQLTLVSLDDINFDSSIEPNNKNDKNINTYFSCLSEDFQSFETKNENFEKYINYYASDKRKWQIVEFNQNKYIQISAYKASKPVKTYFIIPINFDKADAFSFKTKDGFYNGDALSVYWVNDFSDLKNLKLENDITSEFNISKNSKNSYPSDFVDSGEFNLNKLSGNGAIIFVYSADPKNITTAYQIDDIQIKDNENETCQ</sequence>
<dbReference type="InterPro" id="IPR043744">
    <property type="entry name" value="DUF5689"/>
</dbReference>